<dbReference type="InterPro" id="IPR003661">
    <property type="entry name" value="HisK_dim/P_dom"/>
</dbReference>
<keyword evidence="11 12" id="KW-0472">Membrane</keyword>
<dbReference type="Gene3D" id="6.10.340.10">
    <property type="match status" value="1"/>
</dbReference>
<evidence type="ECO:0000256" key="3">
    <source>
        <dbReference type="ARBA" id="ARBA00012438"/>
    </source>
</evidence>
<evidence type="ECO:0000256" key="9">
    <source>
        <dbReference type="ARBA" id="ARBA00022840"/>
    </source>
</evidence>
<keyword evidence="9" id="KW-0067">ATP-binding</keyword>
<evidence type="ECO:0000256" key="7">
    <source>
        <dbReference type="ARBA" id="ARBA00022741"/>
    </source>
</evidence>
<dbReference type="InterPro" id="IPR036890">
    <property type="entry name" value="HATPase_C_sf"/>
</dbReference>
<feature type="transmembrane region" description="Helical" evidence="12">
    <location>
        <begin position="20"/>
        <end position="38"/>
    </location>
</feature>
<dbReference type="InterPro" id="IPR003594">
    <property type="entry name" value="HATPase_dom"/>
</dbReference>
<dbReference type="InterPro" id="IPR003660">
    <property type="entry name" value="HAMP_dom"/>
</dbReference>
<dbReference type="Gene3D" id="3.30.565.10">
    <property type="entry name" value="Histidine kinase-like ATPase, C-terminal domain"/>
    <property type="match status" value="1"/>
</dbReference>
<dbReference type="SMART" id="SM00388">
    <property type="entry name" value="HisKA"/>
    <property type="match status" value="1"/>
</dbReference>
<reference evidence="15 16" key="1">
    <citation type="journal article" date="2023" name="Genome Announc.">
        <title>Pan-Genome Analyses of the Genus Cohnella and Proposal of the Novel Species Cohnella silvisoli sp. nov., Isolated from Forest Soil.</title>
        <authorList>
            <person name="Wang C."/>
            <person name="Mao L."/>
            <person name="Bao G."/>
            <person name="Zhu H."/>
        </authorList>
    </citation>
    <scope>NUCLEOTIDE SEQUENCE [LARGE SCALE GENOMIC DNA]</scope>
    <source>
        <strain evidence="15 16">NL03-T5-1</strain>
    </source>
</reference>
<protein>
    <recommendedName>
        <fullName evidence="3">histidine kinase</fullName>
        <ecNumber evidence="3">2.7.13.3</ecNumber>
    </recommendedName>
</protein>
<dbReference type="PRINTS" id="PR00344">
    <property type="entry name" value="BCTRLSENSOR"/>
</dbReference>
<evidence type="ECO:0000256" key="12">
    <source>
        <dbReference type="SAM" id="Phobius"/>
    </source>
</evidence>
<evidence type="ECO:0000256" key="1">
    <source>
        <dbReference type="ARBA" id="ARBA00000085"/>
    </source>
</evidence>
<evidence type="ECO:0000256" key="10">
    <source>
        <dbReference type="ARBA" id="ARBA00023012"/>
    </source>
</evidence>
<dbReference type="InterPro" id="IPR050736">
    <property type="entry name" value="Sensor_HK_Regulatory"/>
</dbReference>
<name>A0ABV1L3P8_9BACL</name>
<dbReference type="PANTHER" id="PTHR43711">
    <property type="entry name" value="TWO-COMPONENT HISTIDINE KINASE"/>
    <property type="match status" value="1"/>
</dbReference>
<dbReference type="EMBL" id="JASKHM010000026">
    <property type="protein sequence ID" value="MEQ4486873.1"/>
    <property type="molecule type" value="Genomic_DNA"/>
</dbReference>
<proteinExistence type="predicted"/>
<evidence type="ECO:0000256" key="5">
    <source>
        <dbReference type="ARBA" id="ARBA00022553"/>
    </source>
</evidence>
<evidence type="ECO:0000256" key="4">
    <source>
        <dbReference type="ARBA" id="ARBA00022475"/>
    </source>
</evidence>
<evidence type="ECO:0000256" key="6">
    <source>
        <dbReference type="ARBA" id="ARBA00022679"/>
    </source>
</evidence>
<comment type="catalytic activity">
    <reaction evidence="1">
        <text>ATP + protein L-histidine = ADP + protein N-phospho-L-histidine.</text>
        <dbReference type="EC" id="2.7.13.3"/>
    </reaction>
</comment>
<dbReference type="PROSITE" id="PS50109">
    <property type="entry name" value="HIS_KIN"/>
    <property type="match status" value="1"/>
</dbReference>
<dbReference type="PROSITE" id="PS50885">
    <property type="entry name" value="HAMP"/>
    <property type="match status" value="1"/>
</dbReference>
<dbReference type="SUPFAM" id="SSF47384">
    <property type="entry name" value="Homodimeric domain of signal transducing histidine kinase"/>
    <property type="match status" value="1"/>
</dbReference>
<keyword evidence="6" id="KW-0808">Transferase</keyword>
<dbReference type="InterPro" id="IPR004358">
    <property type="entry name" value="Sig_transdc_His_kin-like_C"/>
</dbReference>
<evidence type="ECO:0000256" key="2">
    <source>
        <dbReference type="ARBA" id="ARBA00004651"/>
    </source>
</evidence>
<feature type="transmembrane region" description="Helical" evidence="12">
    <location>
        <begin position="182"/>
        <end position="203"/>
    </location>
</feature>
<keyword evidence="4" id="KW-1003">Cell membrane</keyword>
<dbReference type="InterPro" id="IPR005467">
    <property type="entry name" value="His_kinase_dom"/>
</dbReference>
<feature type="domain" description="HAMP" evidence="14">
    <location>
        <begin position="205"/>
        <end position="258"/>
    </location>
</feature>
<dbReference type="InterPro" id="IPR036097">
    <property type="entry name" value="HisK_dim/P_sf"/>
</dbReference>
<dbReference type="Gene3D" id="1.10.287.130">
    <property type="match status" value="1"/>
</dbReference>
<evidence type="ECO:0000259" key="13">
    <source>
        <dbReference type="PROSITE" id="PS50109"/>
    </source>
</evidence>
<dbReference type="CDD" id="cd06225">
    <property type="entry name" value="HAMP"/>
    <property type="match status" value="1"/>
</dbReference>
<dbReference type="Proteomes" id="UP001493487">
    <property type="component" value="Unassembled WGS sequence"/>
</dbReference>
<dbReference type="RefSeq" id="WP_232189966.1">
    <property type="nucleotide sequence ID" value="NZ_JAIOAP010000025.1"/>
</dbReference>
<keyword evidence="16" id="KW-1185">Reference proteome</keyword>
<comment type="subcellular location">
    <subcellularLocation>
        <location evidence="2">Cell membrane</location>
        <topology evidence="2">Multi-pass membrane protein</topology>
    </subcellularLocation>
</comment>
<dbReference type="SMART" id="SM00387">
    <property type="entry name" value="HATPase_c"/>
    <property type="match status" value="1"/>
</dbReference>
<dbReference type="SUPFAM" id="SSF158472">
    <property type="entry name" value="HAMP domain-like"/>
    <property type="match status" value="1"/>
</dbReference>
<dbReference type="SUPFAM" id="SSF55874">
    <property type="entry name" value="ATPase domain of HSP90 chaperone/DNA topoisomerase II/histidine kinase"/>
    <property type="match status" value="1"/>
</dbReference>
<dbReference type="Pfam" id="PF02518">
    <property type="entry name" value="HATPase_c"/>
    <property type="match status" value="1"/>
</dbReference>
<dbReference type="Pfam" id="PF00512">
    <property type="entry name" value="HisKA"/>
    <property type="match status" value="1"/>
</dbReference>
<accession>A0ABV1L3P8</accession>
<keyword evidence="7" id="KW-0547">Nucleotide-binding</keyword>
<sequence>MQTRTLKRKTLLRHWTFRYVVTLFLGLFIIGIVSVIWIRHTTMNERMQSLQGFSKEAAQYVVNENGVIIIPAQFYEWIDRTQRTYKIPSQFSLTVFDGTGKTLFYKAGPGQNNPNPDPNSRSSLSAFDPIFPSAPPLIDRIHAAKVDGMYALSTPVHYGESVIGTVAISYSYQSLTNVDSHYGLIAALLSCSGLLGWVIIYLLTVNLRKPITQLSSALKKIEDGEYRMTVQENVKEKEIHDLLVSFKAMAIRLEQLEKLRTDLLAGVTHELRTPITSIHGLIHAVRDKVVTDSEAEEFLDISLKENARLQQMVSDLLDFNAFASGKINIHNESIDLGKFLAEIVYQWGLVYQDDAIELYIDIPDQSFIAQGDASRIQQIVINLLNNSKQALKERGKIIVSLAKHSNTAIEILVKDDGTGIPEDEQINIFERYYHGEKKKLTVGGLGLGLTFSRMLATAMNGQLNLKESSPQGTTFQLLLPSASSFVS</sequence>
<organism evidence="15 16">
    <name type="scientific">Cohnella silvisoli</name>
    <dbReference type="NCBI Taxonomy" id="2873699"/>
    <lineage>
        <taxon>Bacteria</taxon>
        <taxon>Bacillati</taxon>
        <taxon>Bacillota</taxon>
        <taxon>Bacilli</taxon>
        <taxon>Bacillales</taxon>
        <taxon>Paenibacillaceae</taxon>
        <taxon>Cohnella</taxon>
    </lineage>
</organism>
<evidence type="ECO:0000256" key="11">
    <source>
        <dbReference type="ARBA" id="ARBA00023136"/>
    </source>
</evidence>
<keyword evidence="12" id="KW-0812">Transmembrane</keyword>
<evidence type="ECO:0000256" key="8">
    <source>
        <dbReference type="ARBA" id="ARBA00022777"/>
    </source>
</evidence>
<keyword evidence="12" id="KW-1133">Transmembrane helix</keyword>
<dbReference type="PANTHER" id="PTHR43711:SF1">
    <property type="entry name" value="HISTIDINE KINASE 1"/>
    <property type="match status" value="1"/>
</dbReference>
<evidence type="ECO:0000313" key="16">
    <source>
        <dbReference type="Proteomes" id="UP001493487"/>
    </source>
</evidence>
<dbReference type="CDD" id="cd00075">
    <property type="entry name" value="HATPase"/>
    <property type="match status" value="1"/>
</dbReference>
<evidence type="ECO:0000259" key="14">
    <source>
        <dbReference type="PROSITE" id="PS50885"/>
    </source>
</evidence>
<evidence type="ECO:0000313" key="15">
    <source>
        <dbReference type="EMBL" id="MEQ4486873.1"/>
    </source>
</evidence>
<gene>
    <name evidence="15" type="ORF">QJS35_31305</name>
</gene>
<comment type="caution">
    <text evidence="15">The sequence shown here is derived from an EMBL/GenBank/DDBJ whole genome shotgun (WGS) entry which is preliminary data.</text>
</comment>
<keyword evidence="8 15" id="KW-0418">Kinase</keyword>
<dbReference type="CDD" id="cd00082">
    <property type="entry name" value="HisKA"/>
    <property type="match status" value="1"/>
</dbReference>
<dbReference type="GO" id="GO:0016301">
    <property type="term" value="F:kinase activity"/>
    <property type="evidence" value="ECO:0007669"/>
    <property type="project" value="UniProtKB-KW"/>
</dbReference>
<dbReference type="EC" id="2.7.13.3" evidence="3"/>
<keyword evidence="5" id="KW-0597">Phosphoprotein</keyword>
<feature type="domain" description="Histidine kinase" evidence="13">
    <location>
        <begin position="266"/>
        <end position="483"/>
    </location>
</feature>
<keyword evidence="10" id="KW-0902">Two-component regulatory system</keyword>